<name>A0A1Y2JTS7_BRAJP</name>
<reference evidence="1 2" key="1">
    <citation type="submission" date="2017-03" db="EMBL/GenBank/DDBJ databases">
        <title>Whole genome sequences of fourteen strains of Bradyrhizobium canariense and one strain of Bradyrhizobium japonicum isolated from Lupinus (Papilionoideae: Genisteae) species in Algeria.</title>
        <authorList>
            <person name="Crovadore J."/>
            <person name="Chekireb D."/>
            <person name="Brachmann A."/>
            <person name="Chablais R."/>
            <person name="Cochard B."/>
            <person name="Lefort F."/>
        </authorList>
    </citation>
    <scope>NUCLEOTIDE SEQUENCE [LARGE SCALE GENOMIC DNA]</scope>
    <source>
        <strain evidence="1 2">UBMA197</strain>
    </source>
</reference>
<protein>
    <submittedName>
        <fullName evidence="1">Uncharacterized protein</fullName>
    </submittedName>
</protein>
<evidence type="ECO:0000313" key="2">
    <source>
        <dbReference type="Proteomes" id="UP000193335"/>
    </source>
</evidence>
<dbReference type="EMBL" id="NAFL01000221">
    <property type="protein sequence ID" value="OSJ35201.1"/>
    <property type="molecule type" value="Genomic_DNA"/>
</dbReference>
<comment type="caution">
    <text evidence="1">The sequence shown here is derived from an EMBL/GenBank/DDBJ whole genome shotgun (WGS) entry which is preliminary data.</text>
</comment>
<dbReference type="RefSeq" id="WP_085399327.1">
    <property type="nucleotide sequence ID" value="NZ_NAFL01000221.1"/>
</dbReference>
<gene>
    <name evidence="1" type="ORF">BSZ19_09280</name>
</gene>
<organism evidence="1 2">
    <name type="scientific">Bradyrhizobium japonicum</name>
    <dbReference type="NCBI Taxonomy" id="375"/>
    <lineage>
        <taxon>Bacteria</taxon>
        <taxon>Pseudomonadati</taxon>
        <taxon>Pseudomonadota</taxon>
        <taxon>Alphaproteobacteria</taxon>
        <taxon>Hyphomicrobiales</taxon>
        <taxon>Nitrobacteraceae</taxon>
        <taxon>Bradyrhizobium</taxon>
    </lineage>
</organism>
<dbReference type="AlphaFoldDB" id="A0A1Y2JTS7"/>
<dbReference type="Proteomes" id="UP000193335">
    <property type="component" value="Unassembled WGS sequence"/>
</dbReference>
<sequence>MESKRAFIGTNAAMKVYPWESRLELTVAASRAGFAKGGHTINSGRGAAGGDSAALICEAYDTQMYGLFELLRTKCAALTARHETNCRDHSLLDALFRSSYAGWIYRRSETALCNYYYYYYYYYYVVHQRSGSR</sequence>
<evidence type="ECO:0000313" key="1">
    <source>
        <dbReference type="EMBL" id="OSJ35201.1"/>
    </source>
</evidence>
<proteinExistence type="predicted"/>
<accession>A0A1Y2JTS7</accession>